<dbReference type="Gene3D" id="1.20.1070.10">
    <property type="entry name" value="Rhodopsin 7-helix transmembrane proteins"/>
    <property type="match status" value="1"/>
</dbReference>
<dbReference type="AlphaFoldDB" id="A0AAV1ZJ01"/>
<dbReference type="InterPro" id="IPR000276">
    <property type="entry name" value="GPCR_Rhodpsn"/>
</dbReference>
<organism evidence="12 13">
    <name type="scientific">Larinioides sclopetarius</name>
    <dbReference type="NCBI Taxonomy" id="280406"/>
    <lineage>
        <taxon>Eukaryota</taxon>
        <taxon>Metazoa</taxon>
        <taxon>Ecdysozoa</taxon>
        <taxon>Arthropoda</taxon>
        <taxon>Chelicerata</taxon>
        <taxon>Arachnida</taxon>
        <taxon>Araneae</taxon>
        <taxon>Araneomorphae</taxon>
        <taxon>Entelegynae</taxon>
        <taxon>Araneoidea</taxon>
        <taxon>Araneidae</taxon>
        <taxon>Larinioides</taxon>
    </lineage>
</organism>
<dbReference type="GO" id="GO:0004930">
    <property type="term" value="F:G protein-coupled receptor activity"/>
    <property type="evidence" value="ECO:0007669"/>
    <property type="project" value="UniProtKB-KW"/>
</dbReference>
<keyword evidence="4 10" id="KW-1133">Transmembrane helix</keyword>
<dbReference type="InterPro" id="IPR017452">
    <property type="entry name" value="GPCR_Rhodpsn_7TM"/>
</dbReference>
<dbReference type="PRINTS" id="PR00237">
    <property type="entry name" value="GPCRRHODOPSN"/>
</dbReference>
<evidence type="ECO:0000256" key="5">
    <source>
        <dbReference type="ARBA" id="ARBA00023040"/>
    </source>
</evidence>
<proteinExistence type="inferred from homology"/>
<dbReference type="EMBL" id="CAXIEN010000055">
    <property type="protein sequence ID" value="CAL1271635.1"/>
    <property type="molecule type" value="Genomic_DNA"/>
</dbReference>
<dbReference type="Pfam" id="PF00001">
    <property type="entry name" value="7tm_1"/>
    <property type="match status" value="1"/>
</dbReference>
<feature type="transmembrane region" description="Helical" evidence="10">
    <location>
        <begin position="146"/>
        <end position="164"/>
    </location>
</feature>
<dbReference type="GO" id="GO:0005886">
    <property type="term" value="C:plasma membrane"/>
    <property type="evidence" value="ECO:0007669"/>
    <property type="project" value="TreeGrafter"/>
</dbReference>
<comment type="caution">
    <text evidence="12">The sequence shown here is derived from an EMBL/GenBank/DDBJ whole genome shotgun (WGS) entry which is preliminary data.</text>
</comment>
<sequence>MKAMQVIADVIEELQANATQIIVNVTEKLQVNATQVVANATEDLSSNIQSRNFWISALYKGSRISTRDVLIMISYFAIIVVSTFGNLLVCSIVVRNTSLRGATYVFIANLAASNLLMTVLNIPFNVVELLLNDWPFGNFMCSLVPLMRMIFVYVSTFTMSCIAVDRYRIIKKPLRPKMSTTQAIKIIICIWISAAVLSLPYAIFSEVDSIFTYRPLTRCRTIYPENTRPWIRLTTFVTQYVLPLSVIGILYCLIVAKVRSRSTLGVVTEAQLINNQNADSRGDSVFLVLVTTECVPLTPRLRCHPIQKVHAHHHPFLLPVVGDEFRMLQPIHLLLLERTFQSRSRKLHQLGEEFGEENKIHRLRVSKLTI</sequence>
<comment type="similarity">
    <text evidence="2 9">Belongs to the G-protein coupled receptor 1 family.</text>
</comment>
<keyword evidence="7 9" id="KW-0675">Receptor</keyword>
<evidence type="ECO:0000256" key="3">
    <source>
        <dbReference type="ARBA" id="ARBA00022692"/>
    </source>
</evidence>
<dbReference type="PANTHER" id="PTHR45695:SF9">
    <property type="entry name" value="LEUCOKININ RECEPTOR"/>
    <property type="match status" value="1"/>
</dbReference>
<evidence type="ECO:0000313" key="13">
    <source>
        <dbReference type="Proteomes" id="UP001497382"/>
    </source>
</evidence>
<gene>
    <name evidence="12" type="ORF">LARSCL_LOCUS5922</name>
</gene>
<evidence type="ECO:0000256" key="4">
    <source>
        <dbReference type="ARBA" id="ARBA00022989"/>
    </source>
</evidence>
<dbReference type="Proteomes" id="UP001497382">
    <property type="component" value="Unassembled WGS sequence"/>
</dbReference>
<name>A0AAV1ZJ01_9ARAC</name>
<evidence type="ECO:0000256" key="7">
    <source>
        <dbReference type="ARBA" id="ARBA00023170"/>
    </source>
</evidence>
<evidence type="ECO:0000256" key="10">
    <source>
        <dbReference type="SAM" id="Phobius"/>
    </source>
</evidence>
<keyword evidence="13" id="KW-1185">Reference proteome</keyword>
<keyword evidence="3 9" id="KW-0812">Transmembrane</keyword>
<evidence type="ECO:0000313" key="12">
    <source>
        <dbReference type="EMBL" id="CAL1271635.1"/>
    </source>
</evidence>
<accession>A0AAV1ZJ01</accession>
<feature type="transmembrane region" description="Helical" evidence="10">
    <location>
        <begin position="184"/>
        <end position="204"/>
    </location>
</feature>
<dbReference type="SUPFAM" id="SSF81321">
    <property type="entry name" value="Family A G protein-coupled receptor-like"/>
    <property type="match status" value="1"/>
</dbReference>
<evidence type="ECO:0000256" key="6">
    <source>
        <dbReference type="ARBA" id="ARBA00023136"/>
    </source>
</evidence>
<comment type="subcellular location">
    <subcellularLocation>
        <location evidence="1">Membrane</location>
        <topology evidence="1">Multi-pass membrane protein</topology>
    </subcellularLocation>
</comment>
<dbReference type="PROSITE" id="PS00237">
    <property type="entry name" value="G_PROTEIN_RECEP_F1_1"/>
    <property type="match status" value="1"/>
</dbReference>
<dbReference type="PANTHER" id="PTHR45695">
    <property type="entry name" value="LEUCOKININ RECEPTOR-RELATED"/>
    <property type="match status" value="1"/>
</dbReference>
<evidence type="ECO:0000256" key="9">
    <source>
        <dbReference type="RuleBase" id="RU000688"/>
    </source>
</evidence>
<evidence type="ECO:0000259" key="11">
    <source>
        <dbReference type="PROSITE" id="PS50262"/>
    </source>
</evidence>
<feature type="transmembrane region" description="Helical" evidence="10">
    <location>
        <begin position="237"/>
        <end position="256"/>
    </location>
</feature>
<feature type="domain" description="G-protein coupled receptors family 1 profile" evidence="11">
    <location>
        <begin position="85"/>
        <end position="299"/>
    </location>
</feature>
<keyword evidence="8 9" id="KW-0807">Transducer</keyword>
<reference evidence="12 13" key="1">
    <citation type="submission" date="2024-04" db="EMBL/GenBank/DDBJ databases">
        <authorList>
            <person name="Rising A."/>
            <person name="Reimegard J."/>
            <person name="Sonavane S."/>
            <person name="Akerstrom W."/>
            <person name="Nylinder S."/>
            <person name="Hedman E."/>
            <person name="Kallberg Y."/>
        </authorList>
    </citation>
    <scope>NUCLEOTIDE SEQUENCE [LARGE SCALE GENOMIC DNA]</scope>
</reference>
<dbReference type="PROSITE" id="PS50262">
    <property type="entry name" value="G_PROTEIN_RECEP_F1_2"/>
    <property type="match status" value="1"/>
</dbReference>
<evidence type="ECO:0000256" key="1">
    <source>
        <dbReference type="ARBA" id="ARBA00004141"/>
    </source>
</evidence>
<feature type="transmembrane region" description="Helical" evidence="10">
    <location>
        <begin position="106"/>
        <end position="126"/>
    </location>
</feature>
<evidence type="ECO:0000256" key="2">
    <source>
        <dbReference type="ARBA" id="ARBA00010663"/>
    </source>
</evidence>
<keyword evidence="5 9" id="KW-0297">G-protein coupled receptor</keyword>
<feature type="transmembrane region" description="Helical" evidence="10">
    <location>
        <begin position="69"/>
        <end position="94"/>
    </location>
</feature>
<evidence type="ECO:0000256" key="8">
    <source>
        <dbReference type="ARBA" id="ARBA00023224"/>
    </source>
</evidence>
<keyword evidence="6 10" id="KW-0472">Membrane</keyword>
<protein>
    <recommendedName>
        <fullName evidence="11">G-protein coupled receptors family 1 profile domain-containing protein</fullName>
    </recommendedName>
</protein>